<comment type="caution">
    <text evidence="1">The sequence shown here is derived from an EMBL/GenBank/DDBJ whole genome shotgun (WGS) entry which is preliminary data.</text>
</comment>
<feature type="non-terminal residue" evidence="1">
    <location>
        <position position="237"/>
    </location>
</feature>
<proteinExistence type="predicted"/>
<dbReference type="Proteomes" id="UP000237438">
    <property type="component" value="Unassembled WGS sequence"/>
</dbReference>
<protein>
    <submittedName>
        <fullName evidence="1">Uncharacterized protein</fullName>
    </submittedName>
</protein>
<name>A0A2S4PS12_9PEZI</name>
<gene>
    <name evidence="1" type="ORF">EPUL_004464</name>
</gene>
<dbReference type="AlphaFoldDB" id="A0A2S4PS12"/>
<dbReference type="EMBL" id="PEDP01000845">
    <property type="protein sequence ID" value="POS84820.1"/>
    <property type="molecule type" value="Genomic_DNA"/>
</dbReference>
<organism evidence="1 2">
    <name type="scientific">Erysiphe pulchra</name>
    <dbReference type="NCBI Taxonomy" id="225359"/>
    <lineage>
        <taxon>Eukaryota</taxon>
        <taxon>Fungi</taxon>
        <taxon>Dikarya</taxon>
        <taxon>Ascomycota</taxon>
        <taxon>Pezizomycotina</taxon>
        <taxon>Leotiomycetes</taxon>
        <taxon>Erysiphales</taxon>
        <taxon>Erysiphaceae</taxon>
        <taxon>Erysiphe</taxon>
    </lineage>
</organism>
<evidence type="ECO:0000313" key="2">
    <source>
        <dbReference type="Proteomes" id="UP000237438"/>
    </source>
</evidence>
<keyword evidence="2" id="KW-1185">Reference proteome</keyword>
<evidence type="ECO:0000313" key="1">
    <source>
        <dbReference type="EMBL" id="POS84820.1"/>
    </source>
</evidence>
<sequence length="237" mass="27203">MEDETESFISTEEFPLLPKETTIEINSRIGADFLAMLADGALLAMRRECVYSNTSVSTDNRHQARQATWAKKAESQDAGIKVFNFKRQILKASAPQGQSKEDRWVMIRLGPEHEARKSEAFKLQQKIKELVSDKSLMECNSRATRKWTNIVIGPIQKRVMLDGMQDPMEGLLQEELATVRDFLPIRYMNWTRKSQNDEPYGNIRICLPEAKANKFPSRLRIFGEDYVNNATAFILPE</sequence>
<reference evidence="1 2" key="1">
    <citation type="submission" date="2017-10" db="EMBL/GenBank/DDBJ databases">
        <title>Development of genomic resources for the powdery mildew, Erysiphe pulchra.</title>
        <authorList>
            <person name="Wadl P.A."/>
            <person name="Mack B.M."/>
            <person name="Moore G."/>
            <person name="Beltz S.B."/>
        </authorList>
    </citation>
    <scope>NUCLEOTIDE SEQUENCE [LARGE SCALE GENOMIC DNA]</scope>
    <source>
        <strain evidence="1">Cflorida</strain>
    </source>
</reference>
<accession>A0A2S4PS12</accession>